<dbReference type="SUPFAM" id="SSF56801">
    <property type="entry name" value="Acetyl-CoA synthetase-like"/>
    <property type="match status" value="1"/>
</dbReference>
<dbReference type="PROSITE" id="PS50075">
    <property type="entry name" value="CARRIER"/>
    <property type="match status" value="1"/>
</dbReference>
<sequence length="1335" mass="150763">MITMKNKSEIKTETEIQFNPFLPEIERVIHTTNSQQEIWSDCIFGGSDANKAYNLSVSIKFKGNLIIDTFEQAVKTLVHRHECLRAAFSPDGRYMCIYSDVNFEVSHNNFSGLKTAEKELAVKTLVKEEVNALFDLVNGPLFKVNLIKIDEFEYLMTLTIHHIVGDGLSIDVILEELGMLYSAFVENKKPTLPDPERFSEYAEKVNSFMESNEYKQLENFWLSIYKESSPTIELPLDQVRPSLRTYNSNRLDFPLDNTITNALKNIGLSAGCSLVTTLLAAFEVFLCKITGQNDLVVGFPSSGNTLYDMRQLVGDCANLLPLRSKISSDITFLEYLKQRNSQLFDAYEYQQVSFGHLLKSLAITRDPSRIPLVPVVLTVDMNRDIESEFSFAGLSHEFKINPREYATFEIQLHIFRTKNGPIFQWSYNTTLFKQETINKMMHTFEDIMNKLINGADNPLSDIIGSHYLADYDALNNTEMPYPDAALTELLKKQAELTPNNIALEFHESKTTYLELHQKVNQLAHYLKAQGIQSGDFIAVSVSRSPELLYTLLAIMQCGAAYLPLDPEYPKGRLEFMLTDSGSKVLLTSKTLFTSLPSWPHILFIEDAMESLNQYDASPLPVTVKPDNAAYILYTSGSTGNPKGVPITHKNLVNLLCSMTLEPGINENDRLLSITTISFDIAGLELYLPLIKGAALILADHETARDGRLLLELVKKGNISFLQATPTTWSMLLDSGWDEPLPLKALCGGEAMPADLAKALTSKCNTVWNVYGPTETTIYSSVKQVKADDTLITIGKPIANTQLYIIDEQGQLMAPGKIGEIAIGGDGLAKGYWNRPELTSEKFIKNSFSARKDDIIYRTGDLGKLLPSNEIECLGRLDQQVKIRGHRIEPGEVEQALLQLDGIKYAVVLANENFLVAHIVPDSSIESAKNQIPLWRETLAARLPVQLIPHDFNLLEKIPTTLNGKIDRKALSQYKANKILQYTAPRTEEENIVAAIWKESLDIENIDIFSDFFEMGGHSIKGVKVMVEIEKYTGKRIPLSALFKYSTVEKFAKLLNTGTEIYSDCLVPISPNGNKVPLFIIHGAGLNVLNFINLSKHFDEDQPIYAIQGIKPKGFDRWYESIEAMAAHYIDAIIKVNPKGPYALAGFSFGGIVAFEMTRQLKEQGKKVSLTALLDSYVDSSYYYGNYRRKQLVRYFDVTHRRLDFLKEMLLSWKAFKMRINRKKEYILKRHFGKKDTMTEQEALALKEFIEADRMVKKIVDRYHLKPQNFEVDLFRSKDDINYRLDPTHLGWKKAALGGVTIHNISGNHLDIVAPPNDIVLARLLQDILDEKNENI</sequence>
<dbReference type="PROSITE" id="PS00455">
    <property type="entry name" value="AMP_BINDING"/>
    <property type="match status" value="1"/>
</dbReference>
<dbReference type="PANTHER" id="PTHR45527">
    <property type="entry name" value="NONRIBOSOMAL PEPTIDE SYNTHETASE"/>
    <property type="match status" value="1"/>
</dbReference>
<feature type="domain" description="Carrier" evidence="1">
    <location>
        <begin position="983"/>
        <end position="1058"/>
    </location>
</feature>
<dbReference type="InterPro" id="IPR045851">
    <property type="entry name" value="AMP-bd_C_sf"/>
</dbReference>
<dbReference type="InterPro" id="IPR023213">
    <property type="entry name" value="CAT-like_dom_sf"/>
</dbReference>
<reference evidence="2 3" key="1">
    <citation type="submission" date="2024-03" db="EMBL/GenBank/DDBJ databases">
        <title>Flavobacterium soyae.</title>
        <authorList>
            <person name="Zheng W."/>
        </authorList>
    </citation>
    <scope>NUCLEOTIDE SEQUENCE [LARGE SCALE GENOMIC DNA]</scope>
    <source>
        <strain evidence="2 3">55</strain>
    </source>
</reference>
<evidence type="ECO:0000313" key="2">
    <source>
        <dbReference type="EMBL" id="WYZ19406.1"/>
    </source>
</evidence>
<dbReference type="Pfam" id="PF00550">
    <property type="entry name" value="PP-binding"/>
    <property type="match status" value="1"/>
</dbReference>
<dbReference type="RefSeq" id="WP_406844042.1">
    <property type="nucleotide sequence ID" value="NZ_CP150845.1"/>
</dbReference>
<dbReference type="InterPro" id="IPR001242">
    <property type="entry name" value="Condensation_dom"/>
</dbReference>
<accession>A0ABZ2UES7</accession>
<proteinExistence type="predicted"/>
<dbReference type="SUPFAM" id="SSF53474">
    <property type="entry name" value="alpha/beta-Hydrolases"/>
    <property type="match status" value="1"/>
</dbReference>
<dbReference type="Gene3D" id="3.40.50.1820">
    <property type="entry name" value="alpha/beta hydrolase"/>
    <property type="match status" value="1"/>
</dbReference>
<dbReference type="SUPFAM" id="SSF52777">
    <property type="entry name" value="CoA-dependent acyltransferases"/>
    <property type="match status" value="2"/>
</dbReference>
<dbReference type="Pfam" id="PF00975">
    <property type="entry name" value="Thioesterase"/>
    <property type="match status" value="1"/>
</dbReference>
<dbReference type="InterPro" id="IPR009081">
    <property type="entry name" value="PP-bd_ACP"/>
</dbReference>
<dbReference type="InterPro" id="IPR001031">
    <property type="entry name" value="Thioesterase"/>
</dbReference>
<name>A0ABZ2UES7_9FLAO</name>
<dbReference type="InterPro" id="IPR036736">
    <property type="entry name" value="ACP-like_sf"/>
</dbReference>
<dbReference type="SUPFAM" id="SSF47336">
    <property type="entry name" value="ACP-like"/>
    <property type="match status" value="1"/>
</dbReference>
<dbReference type="Gene3D" id="3.40.50.980">
    <property type="match status" value="2"/>
</dbReference>
<gene>
    <name evidence="2" type="ORF">AABD74_19830</name>
</gene>
<dbReference type="Pfam" id="PF00501">
    <property type="entry name" value="AMP-binding"/>
    <property type="match status" value="1"/>
</dbReference>
<dbReference type="Gene3D" id="3.30.559.30">
    <property type="entry name" value="Nonribosomal peptide synthetase, condensation domain"/>
    <property type="match status" value="1"/>
</dbReference>
<dbReference type="InterPro" id="IPR029058">
    <property type="entry name" value="AB_hydrolase_fold"/>
</dbReference>
<dbReference type="Gene3D" id="1.10.1200.10">
    <property type="entry name" value="ACP-like"/>
    <property type="match status" value="1"/>
</dbReference>
<dbReference type="Pfam" id="PF00668">
    <property type="entry name" value="Condensation"/>
    <property type="match status" value="1"/>
</dbReference>
<dbReference type="EMBL" id="CP150845">
    <property type="protein sequence ID" value="WYZ19406.1"/>
    <property type="molecule type" value="Genomic_DNA"/>
</dbReference>
<dbReference type="InterPro" id="IPR010071">
    <property type="entry name" value="AA_adenyl_dom"/>
</dbReference>
<dbReference type="InterPro" id="IPR020845">
    <property type="entry name" value="AMP-binding_CS"/>
</dbReference>
<organism evidence="2 3">
    <name type="scientific">Flavobacterium soyae</name>
    <dbReference type="NCBI Taxonomy" id="2903098"/>
    <lineage>
        <taxon>Bacteria</taxon>
        <taxon>Pseudomonadati</taxon>
        <taxon>Bacteroidota</taxon>
        <taxon>Flavobacteriia</taxon>
        <taxon>Flavobacteriales</taxon>
        <taxon>Flavobacteriaceae</taxon>
        <taxon>Flavobacterium</taxon>
    </lineage>
</organism>
<dbReference type="NCBIfam" id="TIGR01733">
    <property type="entry name" value="AA-adenyl-dom"/>
    <property type="match status" value="1"/>
</dbReference>
<dbReference type="Gene3D" id="3.30.300.30">
    <property type="match status" value="1"/>
</dbReference>
<dbReference type="CDD" id="cd19531">
    <property type="entry name" value="LCL_NRPS-like"/>
    <property type="match status" value="1"/>
</dbReference>
<dbReference type="PANTHER" id="PTHR45527:SF1">
    <property type="entry name" value="FATTY ACID SYNTHASE"/>
    <property type="match status" value="1"/>
</dbReference>
<evidence type="ECO:0000313" key="3">
    <source>
        <dbReference type="Proteomes" id="UP001623852"/>
    </source>
</evidence>
<dbReference type="Gene3D" id="3.30.559.10">
    <property type="entry name" value="Chloramphenicol acetyltransferase-like domain"/>
    <property type="match status" value="1"/>
</dbReference>
<dbReference type="Gene3D" id="2.30.38.10">
    <property type="entry name" value="Luciferase, Domain 3"/>
    <property type="match status" value="1"/>
</dbReference>
<evidence type="ECO:0000259" key="1">
    <source>
        <dbReference type="PROSITE" id="PS50075"/>
    </source>
</evidence>
<keyword evidence="3" id="KW-1185">Reference proteome</keyword>
<dbReference type="InterPro" id="IPR000873">
    <property type="entry name" value="AMP-dep_synth/lig_dom"/>
</dbReference>
<protein>
    <submittedName>
        <fullName evidence="2">Amino acid adenylation domain-containing protein</fullName>
    </submittedName>
</protein>
<dbReference type="Proteomes" id="UP001623852">
    <property type="component" value="Chromosome"/>
</dbReference>